<evidence type="ECO:0000256" key="4">
    <source>
        <dbReference type="ARBA" id="ARBA00022833"/>
    </source>
</evidence>
<dbReference type="GO" id="GO:0008270">
    <property type="term" value="F:zinc ion binding"/>
    <property type="evidence" value="ECO:0007669"/>
    <property type="project" value="UniProtKB-KW"/>
</dbReference>
<reference evidence="8 9" key="1">
    <citation type="submission" date="2016-07" db="EMBL/GenBank/DDBJ databases">
        <title>Pervasive Adenine N6-methylation of Active Genes in Fungi.</title>
        <authorList>
            <consortium name="DOE Joint Genome Institute"/>
            <person name="Mondo S.J."/>
            <person name="Dannebaum R.O."/>
            <person name="Kuo R.C."/>
            <person name="Labutti K."/>
            <person name="Haridas S."/>
            <person name="Kuo A."/>
            <person name="Salamov A."/>
            <person name="Ahrendt S.R."/>
            <person name="Lipzen A."/>
            <person name="Sullivan W."/>
            <person name="Andreopoulos W.B."/>
            <person name="Clum A."/>
            <person name="Lindquist E."/>
            <person name="Daum C."/>
            <person name="Ramamoorthy G.K."/>
            <person name="Gryganskyi A."/>
            <person name="Culley D."/>
            <person name="Magnuson J.K."/>
            <person name="James T.Y."/>
            <person name="O'Malley M.A."/>
            <person name="Stajich J.E."/>
            <person name="Spatafora J.W."/>
            <person name="Visel A."/>
            <person name="Grigoriev I.V."/>
        </authorList>
    </citation>
    <scope>NUCLEOTIDE SEQUENCE [LARGE SCALE GENOMIC DNA]</scope>
    <source>
        <strain evidence="8 9">NRRL 1336</strain>
    </source>
</reference>
<dbReference type="OrthoDB" id="410307at2759"/>
<keyword evidence="3 5" id="KW-0863">Zinc-finger</keyword>
<dbReference type="SMART" id="SM00356">
    <property type="entry name" value="ZnF_C3H1"/>
    <property type="match status" value="2"/>
</dbReference>
<dbReference type="Proteomes" id="UP000193560">
    <property type="component" value="Unassembled WGS sequence"/>
</dbReference>
<feature type="compositionally biased region" description="Low complexity" evidence="6">
    <location>
        <begin position="13"/>
        <end position="22"/>
    </location>
</feature>
<proteinExistence type="predicted"/>
<evidence type="ECO:0000256" key="5">
    <source>
        <dbReference type="PROSITE-ProRule" id="PRU00723"/>
    </source>
</evidence>
<feature type="non-terminal residue" evidence="8">
    <location>
        <position position="125"/>
    </location>
</feature>
<evidence type="ECO:0000259" key="7">
    <source>
        <dbReference type="PROSITE" id="PS50103"/>
    </source>
</evidence>
<comment type="caution">
    <text evidence="8">The sequence shown here is derived from an EMBL/GenBank/DDBJ whole genome shotgun (WGS) entry which is preliminary data.</text>
</comment>
<evidence type="ECO:0000256" key="3">
    <source>
        <dbReference type="ARBA" id="ARBA00022771"/>
    </source>
</evidence>
<keyword evidence="4 5" id="KW-0862">Zinc</keyword>
<evidence type="ECO:0000256" key="6">
    <source>
        <dbReference type="SAM" id="MobiDB-lite"/>
    </source>
</evidence>
<dbReference type="EMBL" id="MCGE01000005">
    <property type="protein sequence ID" value="ORZ21522.1"/>
    <property type="molecule type" value="Genomic_DNA"/>
</dbReference>
<dbReference type="SUPFAM" id="SSF90229">
    <property type="entry name" value="CCCH zinc finger"/>
    <property type="match status" value="2"/>
</dbReference>
<gene>
    <name evidence="8" type="ORF">BCR42DRAFT_369441</name>
</gene>
<dbReference type="Gene3D" id="4.10.1000.10">
    <property type="entry name" value="Zinc finger, CCCH-type"/>
    <property type="match status" value="2"/>
</dbReference>
<feature type="region of interest" description="Disordered" evidence="6">
    <location>
        <begin position="1"/>
        <end position="22"/>
    </location>
</feature>
<evidence type="ECO:0000256" key="1">
    <source>
        <dbReference type="ARBA" id="ARBA00022723"/>
    </source>
</evidence>
<dbReference type="PANTHER" id="PTHR12547:SF18">
    <property type="entry name" value="PROTEIN TIS11"/>
    <property type="match status" value="1"/>
</dbReference>
<evidence type="ECO:0000313" key="9">
    <source>
        <dbReference type="Proteomes" id="UP000193560"/>
    </source>
</evidence>
<feature type="compositionally biased region" description="Polar residues" evidence="6">
    <location>
        <begin position="37"/>
        <end position="46"/>
    </location>
</feature>
<keyword evidence="1 5" id="KW-0479">Metal-binding</keyword>
<feature type="domain" description="C3H1-type" evidence="7">
    <location>
        <begin position="100"/>
        <end position="125"/>
    </location>
</feature>
<feature type="zinc finger region" description="C3H1-type" evidence="5">
    <location>
        <begin position="100"/>
        <end position="125"/>
    </location>
</feature>
<accession>A0A1X2ISM5</accession>
<feature type="zinc finger region" description="C3H1-type" evidence="5">
    <location>
        <begin position="62"/>
        <end position="90"/>
    </location>
</feature>
<dbReference type="GO" id="GO:0003729">
    <property type="term" value="F:mRNA binding"/>
    <property type="evidence" value="ECO:0007669"/>
    <property type="project" value="InterPro"/>
</dbReference>
<feature type="region of interest" description="Disordered" evidence="6">
    <location>
        <begin position="37"/>
        <end position="57"/>
    </location>
</feature>
<sequence>MGIIDTGINTAPTTFQTSENQQQQQNQYWSYYSENLFGTTSHQPSNTKHEDPPAPEENVQNLYKTEICRNWEEQKTCRYGNRCQYAHGYDELRYVQRHPRYKTIHCRTFESTGECPYGRRCTFLH</sequence>
<evidence type="ECO:0000313" key="8">
    <source>
        <dbReference type="EMBL" id="ORZ21522.1"/>
    </source>
</evidence>
<dbReference type="AlphaFoldDB" id="A0A1X2ISM5"/>
<keyword evidence="9" id="KW-1185">Reference proteome</keyword>
<protein>
    <recommendedName>
        <fullName evidence="7">C3H1-type domain-containing protein</fullName>
    </recommendedName>
</protein>
<evidence type="ECO:0000256" key="2">
    <source>
        <dbReference type="ARBA" id="ARBA00022737"/>
    </source>
</evidence>
<dbReference type="InterPro" id="IPR000571">
    <property type="entry name" value="Znf_CCCH"/>
</dbReference>
<name>A0A1X2ISM5_9FUNG</name>
<dbReference type="PROSITE" id="PS50103">
    <property type="entry name" value="ZF_C3H1"/>
    <property type="match status" value="2"/>
</dbReference>
<feature type="domain" description="C3H1-type" evidence="7">
    <location>
        <begin position="62"/>
        <end position="90"/>
    </location>
</feature>
<dbReference type="InterPro" id="IPR045877">
    <property type="entry name" value="ZFP36-like"/>
</dbReference>
<dbReference type="PANTHER" id="PTHR12547">
    <property type="entry name" value="CCCH ZINC FINGER/TIS11-RELATED"/>
    <property type="match status" value="1"/>
</dbReference>
<organism evidence="8 9">
    <name type="scientific">Absidia repens</name>
    <dbReference type="NCBI Taxonomy" id="90262"/>
    <lineage>
        <taxon>Eukaryota</taxon>
        <taxon>Fungi</taxon>
        <taxon>Fungi incertae sedis</taxon>
        <taxon>Mucoromycota</taxon>
        <taxon>Mucoromycotina</taxon>
        <taxon>Mucoromycetes</taxon>
        <taxon>Mucorales</taxon>
        <taxon>Cunninghamellaceae</taxon>
        <taxon>Absidia</taxon>
    </lineage>
</organism>
<keyword evidence="2" id="KW-0677">Repeat</keyword>
<dbReference type="FunFam" id="4.10.1000.10:FF:000001">
    <property type="entry name" value="zinc finger CCCH domain-containing protein 15-like"/>
    <property type="match status" value="1"/>
</dbReference>
<dbReference type="STRING" id="90262.A0A1X2ISM5"/>
<dbReference type="InterPro" id="IPR036855">
    <property type="entry name" value="Znf_CCCH_sf"/>
</dbReference>
<dbReference type="Pfam" id="PF00642">
    <property type="entry name" value="zf-CCCH"/>
    <property type="match status" value="2"/>
</dbReference>